<feature type="domain" description="HTH luxR-type" evidence="4">
    <location>
        <begin position="144"/>
        <end position="209"/>
    </location>
</feature>
<dbReference type="PANTHER" id="PTHR43214:SF43">
    <property type="entry name" value="TWO-COMPONENT RESPONSE REGULATOR"/>
    <property type="match status" value="1"/>
</dbReference>
<proteinExistence type="predicted"/>
<dbReference type="PROSITE" id="PS50043">
    <property type="entry name" value="HTH_LUXR_2"/>
    <property type="match status" value="1"/>
</dbReference>
<dbReference type="CDD" id="cd06170">
    <property type="entry name" value="LuxR_C_like"/>
    <property type="match status" value="1"/>
</dbReference>
<evidence type="ECO:0000256" key="2">
    <source>
        <dbReference type="ARBA" id="ARBA00023125"/>
    </source>
</evidence>
<keyword evidence="7" id="KW-1185">Reference proteome</keyword>
<dbReference type="InterPro" id="IPR016032">
    <property type="entry name" value="Sig_transdc_resp-reg_C-effctor"/>
</dbReference>
<gene>
    <name evidence="6" type="ORF">GCM10007933_39530</name>
</gene>
<dbReference type="InterPro" id="IPR039420">
    <property type="entry name" value="WalR-like"/>
</dbReference>
<feature type="domain" description="Response regulatory" evidence="5">
    <location>
        <begin position="6"/>
        <end position="122"/>
    </location>
</feature>
<dbReference type="SUPFAM" id="SSF52172">
    <property type="entry name" value="CheY-like"/>
    <property type="match status" value="1"/>
</dbReference>
<dbReference type="PRINTS" id="PR00038">
    <property type="entry name" value="HTHLUXR"/>
</dbReference>
<keyword evidence="2 6" id="KW-0238">DNA-binding</keyword>
<dbReference type="SMART" id="SM00448">
    <property type="entry name" value="REC"/>
    <property type="match status" value="1"/>
</dbReference>
<dbReference type="Proteomes" id="UP001157167">
    <property type="component" value="Unassembled WGS sequence"/>
</dbReference>
<dbReference type="PANTHER" id="PTHR43214">
    <property type="entry name" value="TWO-COMPONENT RESPONSE REGULATOR"/>
    <property type="match status" value="1"/>
</dbReference>
<dbReference type="GO" id="GO:0003677">
    <property type="term" value="F:DNA binding"/>
    <property type="evidence" value="ECO:0007669"/>
    <property type="project" value="UniProtKB-KW"/>
</dbReference>
<dbReference type="SUPFAM" id="SSF46894">
    <property type="entry name" value="C-terminal effector domain of the bipartite response regulators"/>
    <property type="match status" value="1"/>
</dbReference>
<dbReference type="InterPro" id="IPR000792">
    <property type="entry name" value="Tscrpt_reg_LuxR_C"/>
</dbReference>
<sequence length="211" mass="23433">MLEQTRLLLVDDHAVVREGYRRLLETRPDLAIVAEAATAREAMDRFRIHGPDVVVLDLSLPDMGGVELIRRLLQRDAGARILVFSMHREPLFATQALRAGALGYVTKSSPPEVLVNAVYQVAARRQVISPDIAPELALALIDRPREPLAELAPREFEILRLLLDGLGPEEIGARLSISAKTVQNCHYQIKSKLGVRSDIELTRLALRLGLI</sequence>
<evidence type="ECO:0000259" key="4">
    <source>
        <dbReference type="PROSITE" id="PS50043"/>
    </source>
</evidence>
<dbReference type="RefSeq" id="WP_284189635.1">
    <property type="nucleotide sequence ID" value="NZ_BSPX01000096.1"/>
</dbReference>
<name>A0ABQ6FFR7_9RHOO</name>
<evidence type="ECO:0000259" key="5">
    <source>
        <dbReference type="PROSITE" id="PS50110"/>
    </source>
</evidence>
<protein>
    <submittedName>
        <fullName evidence="6">DNA-binding response regulator</fullName>
    </submittedName>
</protein>
<accession>A0ABQ6FFR7</accession>
<dbReference type="InterPro" id="IPR058245">
    <property type="entry name" value="NreC/VraR/RcsB-like_REC"/>
</dbReference>
<dbReference type="PROSITE" id="PS50110">
    <property type="entry name" value="RESPONSE_REGULATORY"/>
    <property type="match status" value="1"/>
</dbReference>
<feature type="modified residue" description="4-aspartylphosphate" evidence="3">
    <location>
        <position position="57"/>
    </location>
</feature>
<dbReference type="InterPro" id="IPR011006">
    <property type="entry name" value="CheY-like_superfamily"/>
</dbReference>
<dbReference type="Pfam" id="PF00072">
    <property type="entry name" value="Response_reg"/>
    <property type="match status" value="1"/>
</dbReference>
<dbReference type="SMART" id="SM00421">
    <property type="entry name" value="HTH_LUXR"/>
    <property type="match status" value="1"/>
</dbReference>
<dbReference type="EMBL" id="BSPX01000096">
    <property type="protein sequence ID" value="GLT24472.1"/>
    <property type="molecule type" value="Genomic_DNA"/>
</dbReference>
<evidence type="ECO:0000313" key="7">
    <source>
        <dbReference type="Proteomes" id="UP001157167"/>
    </source>
</evidence>
<dbReference type="InterPro" id="IPR001789">
    <property type="entry name" value="Sig_transdc_resp-reg_receiver"/>
</dbReference>
<evidence type="ECO:0000256" key="1">
    <source>
        <dbReference type="ARBA" id="ARBA00022553"/>
    </source>
</evidence>
<reference evidence="7" key="1">
    <citation type="journal article" date="2019" name="Int. J. Syst. Evol. Microbiol.">
        <title>The Global Catalogue of Microorganisms (GCM) 10K type strain sequencing project: providing services to taxonomists for standard genome sequencing and annotation.</title>
        <authorList>
            <consortium name="The Broad Institute Genomics Platform"/>
            <consortium name="The Broad Institute Genome Sequencing Center for Infectious Disease"/>
            <person name="Wu L."/>
            <person name="Ma J."/>
        </authorList>
    </citation>
    <scope>NUCLEOTIDE SEQUENCE [LARGE SCALE GENOMIC DNA]</scope>
    <source>
        <strain evidence="7">NBRC 102407</strain>
    </source>
</reference>
<comment type="caution">
    <text evidence="6">The sequence shown here is derived from an EMBL/GenBank/DDBJ whole genome shotgun (WGS) entry which is preliminary data.</text>
</comment>
<evidence type="ECO:0000313" key="6">
    <source>
        <dbReference type="EMBL" id="GLT24472.1"/>
    </source>
</evidence>
<keyword evidence="1 3" id="KW-0597">Phosphoprotein</keyword>
<dbReference type="Pfam" id="PF00196">
    <property type="entry name" value="GerE"/>
    <property type="match status" value="1"/>
</dbReference>
<evidence type="ECO:0000256" key="3">
    <source>
        <dbReference type="PROSITE-ProRule" id="PRU00169"/>
    </source>
</evidence>
<organism evidence="6 7">
    <name type="scientific">Zoogloea oryzae</name>
    <dbReference type="NCBI Taxonomy" id="310767"/>
    <lineage>
        <taxon>Bacteria</taxon>
        <taxon>Pseudomonadati</taxon>
        <taxon>Pseudomonadota</taxon>
        <taxon>Betaproteobacteria</taxon>
        <taxon>Rhodocyclales</taxon>
        <taxon>Zoogloeaceae</taxon>
        <taxon>Zoogloea</taxon>
    </lineage>
</organism>
<dbReference type="CDD" id="cd17535">
    <property type="entry name" value="REC_NarL-like"/>
    <property type="match status" value="1"/>
</dbReference>
<dbReference type="Gene3D" id="3.40.50.2300">
    <property type="match status" value="1"/>
</dbReference>